<dbReference type="EMBL" id="MU863891">
    <property type="protein sequence ID" value="KAK4203228.1"/>
    <property type="molecule type" value="Genomic_DNA"/>
</dbReference>
<proteinExistence type="predicted"/>
<name>A0AAN7AXG9_9PEZI</name>
<comment type="caution">
    <text evidence="2">The sequence shown here is derived from an EMBL/GenBank/DDBJ whole genome shotgun (WGS) entry which is preliminary data.</text>
</comment>
<gene>
    <name evidence="2" type="ORF">QBC40DRAFT_318709</name>
</gene>
<feature type="domain" description="DUF7580" evidence="1">
    <location>
        <begin position="186"/>
        <end position="581"/>
    </location>
</feature>
<dbReference type="Pfam" id="PF24476">
    <property type="entry name" value="DUF7580"/>
    <property type="match status" value="1"/>
</dbReference>
<dbReference type="Proteomes" id="UP001303160">
    <property type="component" value="Unassembled WGS sequence"/>
</dbReference>
<accession>A0AAN7AXG9</accession>
<organism evidence="2 3">
    <name type="scientific">Triangularia verruculosa</name>
    <dbReference type="NCBI Taxonomy" id="2587418"/>
    <lineage>
        <taxon>Eukaryota</taxon>
        <taxon>Fungi</taxon>
        <taxon>Dikarya</taxon>
        <taxon>Ascomycota</taxon>
        <taxon>Pezizomycotina</taxon>
        <taxon>Sordariomycetes</taxon>
        <taxon>Sordariomycetidae</taxon>
        <taxon>Sordariales</taxon>
        <taxon>Podosporaceae</taxon>
        <taxon>Triangularia</taxon>
    </lineage>
</organism>
<dbReference type="PANTHER" id="PTHR35186">
    <property type="entry name" value="ANK_REP_REGION DOMAIN-CONTAINING PROTEIN"/>
    <property type="match status" value="1"/>
</dbReference>
<evidence type="ECO:0000313" key="3">
    <source>
        <dbReference type="Proteomes" id="UP001303160"/>
    </source>
</evidence>
<dbReference type="PANTHER" id="PTHR35186:SF4">
    <property type="entry name" value="PRION-INHIBITION AND PROPAGATION HELO DOMAIN-CONTAINING PROTEIN"/>
    <property type="match status" value="1"/>
</dbReference>
<dbReference type="InterPro" id="IPR056002">
    <property type="entry name" value="DUF7580"/>
</dbReference>
<dbReference type="AlphaFoldDB" id="A0AAN7AXG9"/>
<reference evidence="2" key="1">
    <citation type="journal article" date="2023" name="Mol. Phylogenet. Evol.">
        <title>Genome-scale phylogeny and comparative genomics of the fungal order Sordariales.</title>
        <authorList>
            <person name="Hensen N."/>
            <person name="Bonometti L."/>
            <person name="Westerberg I."/>
            <person name="Brannstrom I.O."/>
            <person name="Guillou S."/>
            <person name="Cros-Aarteil S."/>
            <person name="Calhoun S."/>
            <person name="Haridas S."/>
            <person name="Kuo A."/>
            <person name="Mondo S."/>
            <person name="Pangilinan J."/>
            <person name="Riley R."/>
            <person name="LaButti K."/>
            <person name="Andreopoulos B."/>
            <person name="Lipzen A."/>
            <person name="Chen C."/>
            <person name="Yan M."/>
            <person name="Daum C."/>
            <person name="Ng V."/>
            <person name="Clum A."/>
            <person name="Steindorff A."/>
            <person name="Ohm R.A."/>
            <person name="Martin F."/>
            <person name="Silar P."/>
            <person name="Natvig D.O."/>
            <person name="Lalanne C."/>
            <person name="Gautier V."/>
            <person name="Ament-Velasquez S.L."/>
            <person name="Kruys A."/>
            <person name="Hutchinson M.I."/>
            <person name="Powell A.J."/>
            <person name="Barry K."/>
            <person name="Miller A.N."/>
            <person name="Grigoriev I.V."/>
            <person name="Debuchy R."/>
            <person name="Gladieux P."/>
            <person name="Hiltunen Thoren M."/>
            <person name="Johannesson H."/>
        </authorList>
    </citation>
    <scope>NUCLEOTIDE SEQUENCE</scope>
    <source>
        <strain evidence="2">CBS 315.58</strain>
    </source>
</reference>
<keyword evidence="3" id="KW-1185">Reference proteome</keyword>
<evidence type="ECO:0000313" key="2">
    <source>
        <dbReference type="EMBL" id="KAK4203228.1"/>
    </source>
</evidence>
<evidence type="ECO:0000259" key="1">
    <source>
        <dbReference type="Pfam" id="PF24476"/>
    </source>
</evidence>
<sequence>MSGFEVAGVVLGSIPLLISALEYYSQGVSTLQKWRKYEREFRCLIRNLQIERVKLQNVCEKLLNGLVPLSKFETMIKSPGGEEWRTESIQRKIRQRLWEACDVFDQTIQDVKLATDELQQRLGSQNDGKVSELRRGIFTLRRSTYDDLLQRIKEGISNLENLTDRNIELEPSRKVRSQGKLFHILRNISNSLYRALRSSLACGCQHDLGVKLERRSFDIMPADDEERIICALAFQFAVSSLSKIETSLQDPKHLSTQTWQKVLVKATPSPSPLPSPLPPKGKKTVSFGFSHSMSSSTTTTLVKTATHTTVSNSICNPTTTMASLVLSNINPTINLCQTFQKTSSFQQADSPYGVIIDQQTAQAPRQYTVYPSLQGSGAMPIWTLISLREILEHKDRHIPISYRDRLYLALVISSNILQIHGTPWVPDTLDSRNVFFLANNGFPLYSHPIFVKNHEDVAKLTLPSSPSDGGVAFVLDREPKLLSLGFLLIELMLGQTLDALRVGTGPGSFPEGSLLSKYVTAQHVLPRVRTESLNYWTAVTRCLDGDLHTRRNGPDGTGLDRESLCEEVYSGVVALLEKDYENSC</sequence>
<reference evidence="2" key="2">
    <citation type="submission" date="2023-05" db="EMBL/GenBank/DDBJ databases">
        <authorList>
            <consortium name="Lawrence Berkeley National Laboratory"/>
            <person name="Steindorff A."/>
            <person name="Hensen N."/>
            <person name="Bonometti L."/>
            <person name="Westerberg I."/>
            <person name="Brannstrom I.O."/>
            <person name="Guillou S."/>
            <person name="Cros-Aarteil S."/>
            <person name="Calhoun S."/>
            <person name="Haridas S."/>
            <person name="Kuo A."/>
            <person name="Mondo S."/>
            <person name="Pangilinan J."/>
            <person name="Riley R."/>
            <person name="Labutti K."/>
            <person name="Andreopoulos B."/>
            <person name="Lipzen A."/>
            <person name="Chen C."/>
            <person name="Yanf M."/>
            <person name="Daum C."/>
            <person name="Ng V."/>
            <person name="Clum A."/>
            <person name="Ohm R."/>
            <person name="Martin F."/>
            <person name="Silar P."/>
            <person name="Natvig D."/>
            <person name="Lalanne C."/>
            <person name="Gautier V."/>
            <person name="Ament-Velasquez S.L."/>
            <person name="Kruys A."/>
            <person name="Hutchinson M.I."/>
            <person name="Powell A.J."/>
            <person name="Barry K."/>
            <person name="Miller A.N."/>
            <person name="Grigoriev I.V."/>
            <person name="Debuchy R."/>
            <person name="Gladieux P."/>
            <person name="Thoren M.H."/>
            <person name="Johannesson H."/>
        </authorList>
    </citation>
    <scope>NUCLEOTIDE SEQUENCE</scope>
    <source>
        <strain evidence="2">CBS 315.58</strain>
    </source>
</reference>
<protein>
    <recommendedName>
        <fullName evidence="1">DUF7580 domain-containing protein</fullName>
    </recommendedName>
</protein>